<keyword evidence="1" id="KW-1133">Transmembrane helix</keyword>
<dbReference type="InterPro" id="IPR050303">
    <property type="entry name" value="GatZ_KbaZ_carbometab"/>
</dbReference>
<feature type="transmembrane region" description="Helical" evidence="1">
    <location>
        <begin position="254"/>
        <end position="272"/>
    </location>
</feature>
<organism evidence="2 3">
    <name type="scientific">Breznakia pachnodae</name>
    <dbReference type="NCBI Taxonomy" id="265178"/>
    <lineage>
        <taxon>Bacteria</taxon>
        <taxon>Bacillati</taxon>
        <taxon>Bacillota</taxon>
        <taxon>Erysipelotrichia</taxon>
        <taxon>Erysipelotrichales</taxon>
        <taxon>Erysipelotrichaceae</taxon>
        <taxon>Breznakia</taxon>
    </lineage>
</organism>
<evidence type="ECO:0000313" key="2">
    <source>
        <dbReference type="EMBL" id="MDQ0363128.1"/>
    </source>
</evidence>
<keyword evidence="1" id="KW-0812">Transmembrane</keyword>
<dbReference type="RefSeq" id="WP_307411743.1">
    <property type="nucleotide sequence ID" value="NZ_JAUSUR010000009.1"/>
</dbReference>
<dbReference type="PANTHER" id="PTHR32502">
    <property type="entry name" value="N-ACETYLGALACTOSAMINE PERMEASE II COMPONENT-RELATED"/>
    <property type="match status" value="1"/>
</dbReference>
<gene>
    <name evidence="2" type="ORF">J2S15_003889</name>
</gene>
<feature type="transmembrane region" description="Helical" evidence="1">
    <location>
        <begin position="186"/>
        <end position="210"/>
    </location>
</feature>
<accession>A0ABU0E8V5</accession>
<dbReference type="Pfam" id="PF03613">
    <property type="entry name" value="EIID-AGA"/>
    <property type="match status" value="1"/>
</dbReference>
<sequence>MKTNSNTKSLTKKNLMTIFRRSCHQDASWNYERQQNLAAAYTMCDAIGTLYEDDLEGRKRALKRHLEFMAITPHISTLLYGILAAMEEENANNEDFDETSIDAVRASLMGPLAGIGDSLIWGTLRIIAAGIAISFSRDGSVIGPLLFILIFNIPAWFLRYYCLNKGYELGVDFFKQIQGSGIMDKITYIASVVGLMVIGCMSASMVYFEFAINVGSGDFAEPLQGYLDEVMPCLLPLAIFGILYYFLGKKIKTTTILIVIIIISIILAFFGIV</sequence>
<dbReference type="Proteomes" id="UP001230220">
    <property type="component" value="Unassembled WGS sequence"/>
</dbReference>
<name>A0ABU0E8V5_9FIRM</name>
<keyword evidence="1" id="KW-0472">Membrane</keyword>
<protein>
    <submittedName>
        <fullName evidence="2">Fructoselysine and glucoselysine-specific PTS system IID component</fullName>
    </submittedName>
</protein>
<feature type="transmembrane region" description="Helical" evidence="1">
    <location>
        <begin position="230"/>
        <end position="247"/>
    </location>
</feature>
<comment type="caution">
    <text evidence="2">The sequence shown here is derived from an EMBL/GenBank/DDBJ whole genome shotgun (WGS) entry which is preliminary data.</text>
</comment>
<feature type="transmembrane region" description="Helical" evidence="1">
    <location>
        <begin position="68"/>
        <end position="86"/>
    </location>
</feature>
<dbReference type="EMBL" id="JAUSUR010000009">
    <property type="protein sequence ID" value="MDQ0363128.1"/>
    <property type="molecule type" value="Genomic_DNA"/>
</dbReference>
<dbReference type="PROSITE" id="PS51108">
    <property type="entry name" value="PTS_EIID"/>
    <property type="match status" value="1"/>
</dbReference>
<evidence type="ECO:0000256" key="1">
    <source>
        <dbReference type="SAM" id="Phobius"/>
    </source>
</evidence>
<proteinExistence type="predicted"/>
<feature type="transmembrane region" description="Helical" evidence="1">
    <location>
        <begin position="141"/>
        <end position="158"/>
    </location>
</feature>
<keyword evidence="3" id="KW-1185">Reference proteome</keyword>
<reference evidence="2 3" key="1">
    <citation type="submission" date="2023-07" db="EMBL/GenBank/DDBJ databases">
        <title>Genomic Encyclopedia of Type Strains, Phase IV (KMG-IV): sequencing the most valuable type-strain genomes for metagenomic binning, comparative biology and taxonomic classification.</title>
        <authorList>
            <person name="Goeker M."/>
        </authorList>
    </citation>
    <scope>NUCLEOTIDE SEQUENCE [LARGE SCALE GENOMIC DNA]</scope>
    <source>
        <strain evidence="2 3">DSM 16784</strain>
    </source>
</reference>
<dbReference type="InterPro" id="IPR004704">
    <property type="entry name" value="PTS_IID_man"/>
</dbReference>
<dbReference type="PANTHER" id="PTHR32502:SF23">
    <property type="entry name" value="TRANSPORT PROTEIN, PTS SYSTEM"/>
    <property type="match status" value="1"/>
</dbReference>
<evidence type="ECO:0000313" key="3">
    <source>
        <dbReference type="Proteomes" id="UP001230220"/>
    </source>
</evidence>